<dbReference type="GO" id="GO:0005737">
    <property type="term" value="C:cytoplasm"/>
    <property type="evidence" value="ECO:0007669"/>
    <property type="project" value="InterPro"/>
</dbReference>
<dbReference type="Pfam" id="PF00883">
    <property type="entry name" value="Peptidase_M17"/>
    <property type="match status" value="1"/>
</dbReference>
<evidence type="ECO:0000259" key="6">
    <source>
        <dbReference type="Pfam" id="PF00883"/>
    </source>
</evidence>
<evidence type="ECO:0000313" key="9">
    <source>
        <dbReference type="Proteomes" id="UP000199412"/>
    </source>
</evidence>
<keyword evidence="2 8" id="KW-0031">Aminopeptidase</keyword>
<dbReference type="PRINTS" id="PR00481">
    <property type="entry name" value="LAMNOPPTDASE"/>
</dbReference>
<dbReference type="Proteomes" id="UP000199412">
    <property type="component" value="Unassembled WGS sequence"/>
</dbReference>
<dbReference type="InterPro" id="IPR011356">
    <property type="entry name" value="Leucine_aapep/pepB"/>
</dbReference>
<keyword evidence="4" id="KW-0378">Hydrolase</keyword>
<dbReference type="RefSeq" id="WP_092786727.1">
    <property type="nucleotide sequence ID" value="NZ_FNAP01000009.1"/>
</dbReference>
<dbReference type="EMBL" id="FNAP01000009">
    <property type="protein sequence ID" value="SDE61946.1"/>
    <property type="molecule type" value="Genomic_DNA"/>
</dbReference>
<evidence type="ECO:0000256" key="5">
    <source>
        <dbReference type="ARBA" id="ARBA00023211"/>
    </source>
</evidence>
<keyword evidence="9" id="KW-1185">Reference proteome</keyword>
<evidence type="ECO:0000256" key="4">
    <source>
        <dbReference type="ARBA" id="ARBA00022801"/>
    </source>
</evidence>
<sequence length="472" mass="49098">MAEPFLFRPDPPCLDALVEAPAEGAPAVPLIPIRTDALEAWLAEQPPERAAWVRAAGFTGRAGAVCPLPGDGGTRAGVLVGLGDGDDPWALAGLPRALPAGAYALADGDGADLAETAALAWALGAYRFDRYKTAPGDPPARLVWPAGVGRAAVRRRVAAVAWVRDLVNTPAADLGPAELAAETRALAEHHGARFHEIVGDALPAENWPAVYAVGKGSARAPRLLDLRWGDAARPRVTLVGKGVVFDSGGLDLKPASAMLVMKKDMAGAAHALGLAHMIMDAGLPVCLRVLIPAVENMVSGTSFRPRDVLATRKGLTVEVGDTDAEGRLVLADALAEADGERPALLLDMATLTGGVALGPNISALFTRHDALAADLLDAATAVDEPVWRLPLHVPYRAMLDSTVADISSTGSGRLGGAITAALFLAEFVSPETPWAHLDLYAWNPKTKPGRPEGGAVQGLTALYGLIERRFGA</sequence>
<evidence type="ECO:0000256" key="3">
    <source>
        <dbReference type="ARBA" id="ARBA00022670"/>
    </source>
</evidence>
<dbReference type="GO" id="GO:0006508">
    <property type="term" value="P:proteolysis"/>
    <property type="evidence" value="ECO:0007669"/>
    <property type="project" value="UniProtKB-KW"/>
</dbReference>
<keyword evidence="3" id="KW-0645">Protease</keyword>
<dbReference type="STRING" id="69960.SAMN05421720_10933"/>
<proteinExistence type="inferred from homology"/>
<dbReference type="OrthoDB" id="9809354at2"/>
<dbReference type="InterPro" id="IPR043472">
    <property type="entry name" value="Macro_dom-like"/>
</dbReference>
<evidence type="ECO:0000313" key="8">
    <source>
        <dbReference type="EMBL" id="SDE61946.1"/>
    </source>
</evidence>
<dbReference type="InterPro" id="IPR048816">
    <property type="entry name" value="Peptidase_M17_N_1"/>
</dbReference>
<evidence type="ECO:0000259" key="7">
    <source>
        <dbReference type="Pfam" id="PF21337"/>
    </source>
</evidence>
<dbReference type="Gene3D" id="3.40.630.10">
    <property type="entry name" value="Zn peptidases"/>
    <property type="match status" value="1"/>
</dbReference>
<reference evidence="8 9" key="1">
    <citation type="submission" date="2016-10" db="EMBL/GenBank/DDBJ databases">
        <authorList>
            <person name="de Groot N.N."/>
        </authorList>
    </citation>
    <scope>NUCLEOTIDE SEQUENCE [LARGE SCALE GENOMIC DNA]</scope>
    <source>
        <strain evidence="8 9">ATCC 700224</strain>
    </source>
</reference>
<evidence type="ECO:0000256" key="2">
    <source>
        <dbReference type="ARBA" id="ARBA00022438"/>
    </source>
</evidence>
<dbReference type="Gene3D" id="3.40.220.10">
    <property type="entry name" value="Leucine Aminopeptidase, subunit E, domain 1"/>
    <property type="match status" value="1"/>
</dbReference>
<dbReference type="InterPro" id="IPR000819">
    <property type="entry name" value="Peptidase_M17_C"/>
</dbReference>
<accession>A0A1G7EEN9</accession>
<evidence type="ECO:0000256" key="1">
    <source>
        <dbReference type="ARBA" id="ARBA00009528"/>
    </source>
</evidence>
<protein>
    <submittedName>
        <fullName evidence="8">Leucyl aminopeptidase</fullName>
    </submittedName>
</protein>
<dbReference type="GO" id="GO:0070006">
    <property type="term" value="F:metalloaminopeptidase activity"/>
    <property type="evidence" value="ECO:0007669"/>
    <property type="project" value="InterPro"/>
</dbReference>
<dbReference type="PANTHER" id="PTHR11963">
    <property type="entry name" value="LEUCINE AMINOPEPTIDASE-RELATED"/>
    <property type="match status" value="1"/>
</dbReference>
<dbReference type="Pfam" id="PF21337">
    <property type="entry name" value="Peptidase_M17_N_1"/>
    <property type="match status" value="1"/>
</dbReference>
<dbReference type="AlphaFoldDB" id="A0A1G7EEN9"/>
<gene>
    <name evidence="8" type="ORF">SAMN05421720_10933</name>
</gene>
<dbReference type="GO" id="GO:0030145">
    <property type="term" value="F:manganese ion binding"/>
    <property type="evidence" value="ECO:0007669"/>
    <property type="project" value="InterPro"/>
</dbReference>
<comment type="similarity">
    <text evidence="1">Belongs to the peptidase M17 family.</text>
</comment>
<feature type="domain" description="M17 aminopeptidase N-terminal" evidence="7">
    <location>
        <begin position="28"/>
        <end position="145"/>
    </location>
</feature>
<dbReference type="SUPFAM" id="SSF53187">
    <property type="entry name" value="Zn-dependent exopeptidases"/>
    <property type="match status" value="1"/>
</dbReference>
<keyword evidence="5" id="KW-0464">Manganese</keyword>
<dbReference type="CDD" id="cd00433">
    <property type="entry name" value="Peptidase_M17"/>
    <property type="match status" value="1"/>
</dbReference>
<feature type="domain" description="Cytosol aminopeptidase" evidence="6">
    <location>
        <begin position="162"/>
        <end position="447"/>
    </location>
</feature>
<dbReference type="PANTHER" id="PTHR11963:SF20">
    <property type="entry name" value="PEPTIDASE B"/>
    <property type="match status" value="1"/>
</dbReference>
<name>A0A1G7EEN9_9PROT</name>
<dbReference type="SUPFAM" id="SSF52949">
    <property type="entry name" value="Macro domain-like"/>
    <property type="match status" value="1"/>
</dbReference>
<organism evidence="8 9">
    <name type="scientific">Rhodospira trueperi</name>
    <dbReference type="NCBI Taxonomy" id="69960"/>
    <lineage>
        <taxon>Bacteria</taxon>
        <taxon>Pseudomonadati</taxon>
        <taxon>Pseudomonadota</taxon>
        <taxon>Alphaproteobacteria</taxon>
        <taxon>Rhodospirillales</taxon>
        <taxon>Rhodospirillaceae</taxon>
        <taxon>Rhodospira</taxon>
    </lineage>
</organism>